<keyword evidence="2" id="KW-1185">Reference proteome</keyword>
<gene>
    <name evidence="1" type="ORF">BC936DRAFT_149659</name>
</gene>
<comment type="caution">
    <text evidence="1">The sequence shown here is derived from an EMBL/GenBank/DDBJ whole genome shotgun (WGS) entry which is preliminary data.</text>
</comment>
<evidence type="ECO:0000313" key="2">
    <source>
        <dbReference type="Proteomes" id="UP000268093"/>
    </source>
</evidence>
<protein>
    <submittedName>
        <fullName evidence="1">Uncharacterized protein</fullName>
    </submittedName>
</protein>
<reference evidence="1 2" key="1">
    <citation type="journal article" date="2018" name="New Phytol.">
        <title>Phylogenomics of Endogonaceae and evolution of mycorrhizas within Mucoromycota.</title>
        <authorList>
            <person name="Chang Y."/>
            <person name="Desiro A."/>
            <person name="Na H."/>
            <person name="Sandor L."/>
            <person name="Lipzen A."/>
            <person name="Clum A."/>
            <person name="Barry K."/>
            <person name="Grigoriev I.V."/>
            <person name="Martin F.M."/>
            <person name="Stajich J.E."/>
            <person name="Smith M.E."/>
            <person name="Bonito G."/>
            <person name="Spatafora J.W."/>
        </authorList>
    </citation>
    <scope>NUCLEOTIDE SEQUENCE [LARGE SCALE GENOMIC DNA]</scope>
    <source>
        <strain evidence="1 2">GMNB39</strain>
    </source>
</reference>
<sequence length="143" mass="15846">MKGNQPYGQLDPPAVVSILFLQGGDPLSMLSAVVSRCSIHRWSPTATCRKHMAVLSTTSTLPELEPFEVIVNIFEPKVLLALQLLENNPTSGHVILCGDPYRLGPVICSLLSKHFEYNISLLEHLIWFSDSDAMPLILWCTLS</sequence>
<evidence type="ECO:0000313" key="1">
    <source>
        <dbReference type="EMBL" id="RUP44300.1"/>
    </source>
</evidence>
<dbReference type="InterPro" id="IPR027417">
    <property type="entry name" value="P-loop_NTPase"/>
</dbReference>
<dbReference type="EMBL" id="RBNI01009178">
    <property type="protein sequence ID" value="RUP44300.1"/>
    <property type="molecule type" value="Genomic_DNA"/>
</dbReference>
<dbReference type="Gene3D" id="3.40.50.300">
    <property type="entry name" value="P-loop containing nucleotide triphosphate hydrolases"/>
    <property type="match status" value="1"/>
</dbReference>
<proteinExistence type="predicted"/>
<organism evidence="1 2">
    <name type="scientific">Jimgerdemannia flammicorona</name>
    <dbReference type="NCBI Taxonomy" id="994334"/>
    <lineage>
        <taxon>Eukaryota</taxon>
        <taxon>Fungi</taxon>
        <taxon>Fungi incertae sedis</taxon>
        <taxon>Mucoromycota</taxon>
        <taxon>Mucoromycotina</taxon>
        <taxon>Endogonomycetes</taxon>
        <taxon>Endogonales</taxon>
        <taxon>Endogonaceae</taxon>
        <taxon>Jimgerdemannia</taxon>
    </lineage>
</organism>
<accession>A0A433D0E2</accession>
<dbReference type="AlphaFoldDB" id="A0A433D0E2"/>
<dbReference type="OrthoDB" id="6513042at2759"/>
<dbReference type="Proteomes" id="UP000268093">
    <property type="component" value="Unassembled WGS sequence"/>
</dbReference>
<name>A0A433D0E2_9FUNG</name>